<dbReference type="AlphaFoldDB" id="A0A7M7K2Z9"/>
<dbReference type="EnsemblMetazoa" id="XM_022805203">
    <property type="protein sequence ID" value="XP_022660938"/>
    <property type="gene ID" value="LOC111250267"/>
</dbReference>
<feature type="transmembrane region" description="Helical" evidence="2">
    <location>
        <begin position="76"/>
        <end position="99"/>
    </location>
</feature>
<sequence length="264" mass="30483">MFDKMLKCSLDGKSPVNGLQEKGKYIFIRTPSKEDSYKHLSTNMREHNNHLLSEEHNEDRLGRRDSQVIQESTDRSIILCALFLVLGVLAFSSAICICCKTSKDGNFKRQSLKHLAHIRRRFDSTRLRTPLHSALPSRSFTLFENDQMEPVFLNKLTNNDNCKTSNVTPVQEEIPLETRIAVRIDIDEKRNPVPGCSGISAAPVLRTDQTGNSQPRPQWTLSAEEKQRKLQDRERRIRLRNSLFDRVLSEEDQFEVYVVNEQQL</sequence>
<dbReference type="RefSeq" id="XP_022660938.1">
    <property type="nucleotide sequence ID" value="XM_022805203.1"/>
</dbReference>
<name>A0A7M7K2Z9_VARDE</name>
<evidence type="ECO:0000256" key="1">
    <source>
        <dbReference type="SAM" id="MobiDB-lite"/>
    </source>
</evidence>
<keyword evidence="2" id="KW-1133">Transmembrane helix</keyword>
<evidence type="ECO:0000313" key="3">
    <source>
        <dbReference type="EnsemblMetazoa" id="XP_022660938"/>
    </source>
</evidence>
<accession>A0A7M7K2Z9</accession>
<protein>
    <submittedName>
        <fullName evidence="3">Uncharacterized protein</fullName>
    </submittedName>
</protein>
<keyword evidence="2" id="KW-0812">Transmembrane</keyword>
<organism evidence="3 4">
    <name type="scientific">Varroa destructor</name>
    <name type="common">Honeybee mite</name>
    <dbReference type="NCBI Taxonomy" id="109461"/>
    <lineage>
        <taxon>Eukaryota</taxon>
        <taxon>Metazoa</taxon>
        <taxon>Ecdysozoa</taxon>
        <taxon>Arthropoda</taxon>
        <taxon>Chelicerata</taxon>
        <taxon>Arachnida</taxon>
        <taxon>Acari</taxon>
        <taxon>Parasitiformes</taxon>
        <taxon>Mesostigmata</taxon>
        <taxon>Gamasina</taxon>
        <taxon>Dermanyssoidea</taxon>
        <taxon>Varroidae</taxon>
        <taxon>Varroa</taxon>
    </lineage>
</organism>
<feature type="region of interest" description="Disordered" evidence="1">
    <location>
        <begin position="206"/>
        <end position="227"/>
    </location>
</feature>
<evidence type="ECO:0000313" key="4">
    <source>
        <dbReference type="Proteomes" id="UP000594260"/>
    </source>
</evidence>
<dbReference type="Proteomes" id="UP000594260">
    <property type="component" value="Unplaced"/>
</dbReference>
<keyword evidence="2" id="KW-0472">Membrane</keyword>
<reference evidence="3" key="1">
    <citation type="submission" date="2021-01" db="UniProtKB">
        <authorList>
            <consortium name="EnsemblMetazoa"/>
        </authorList>
    </citation>
    <scope>IDENTIFICATION</scope>
</reference>
<dbReference type="KEGG" id="vde:111250267"/>
<keyword evidence="4" id="KW-1185">Reference proteome</keyword>
<proteinExistence type="predicted"/>
<dbReference type="InParanoid" id="A0A7M7K2Z9"/>
<feature type="compositionally biased region" description="Polar residues" evidence="1">
    <location>
        <begin position="207"/>
        <end position="221"/>
    </location>
</feature>
<dbReference type="GeneID" id="111250267"/>
<evidence type="ECO:0000256" key="2">
    <source>
        <dbReference type="SAM" id="Phobius"/>
    </source>
</evidence>